<dbReference type="InterPro" id="IPR016461">
    <property type="entry name" value="COMT-like"/>
</dbReference>
<feature type="domain" description="O-methyltransferase C-terminal" evidence="4">
    <location>
        <begin position="42"/>
        <end position="252"/>
    </location>
</feature>
<evidence type="ECO:0000313" key="6">
    <source>
        <dbReference type="Proteomes" id="UP001320420"/>
    </source>
</evidence>
<gene>
    <name evidence="5" type="ORF">SLS62_009785</name>
</gene>
<dbReference type="PROSITE" id="PS51683">
    <property type="entry name" value="SAM_OMT_II"/>
    <property type="match status" value="1"/>
</dbReference>
<reference evidence="5 6" key="1">
    <citation type="submission" date="2024-02" db="EMBL/GenBank/DDBJ databases">
        <title>De novo assembly and annotation of 12 fungi associated with fruit tree decline syndrome in Ontario, Canada.</title>
        <authorList>
            <person name="Sulman M."/>
            <person name="Ellouze W."/>
            <person name="Ilyukhin E."/>
        </authorList>
    </citation>
    <scope>NUCLEOTIDE SEQUENCE [LARGE SCALE GENOMIC DNA]</scope>
    <source>
        <strain evidence="5 6">M11/M66-122</strain>
    </source>
</reference>
<dbReference type="PANTHER" id="PTHR43712:SF12">
    <property type="entry name" value="STERIGMATOCYSTIN 8-O-METHYLTRANSFERASE"/>
    <property type="match status" value="1"/>
</dbReference>
<dbReference type="EMBL" id="JAKJXP020000108">
    <property type="protein sequence ID" value="KAK7745607.1"/>
    <property type="molecule type" value="Genomic_DNA"/>
</dbReference>
<keyword evidence="3" id="KW-0949">S-adenosyl-L-methionine</keyword>
<dbReference type="InterPro" id="IPR001077">
    <property type="entry name" value="COMT_C"/>
</dbReference>
<name>A0AAN9YJY1_9PEZI</name>
<evidence type="ECO:0000256" key="1">
    <source>
        <dbReference type="ARBA" id="ARBA00022603"/>
    </source>
</evidence>
<dbReference type="PANTHER" id="PTHR43712">
    <property type="entry name" value="PUTATIVE (AFU_ORTHOLOGUE AFUA_4G14580)-RELATED"/>
    <property type="match status" value="1"/>
</dbReference>
<dbReference type="GO" id="GO:0008171">
    <property type="term" value="F:O-methyltransferase activity"/>
    <property type="evidence" value="ECO:0007669"/>
    <property type="project" value="InterPro"/>
</dbReference>
<comment type="caution">
    <text evidence="5">The sequence shown here is derived from an EMBL/GenBank/DDBJ whole genome shotgun (WGS) entry which is preliminary data.</text>
</comment>
<accession>A0AAN9YJY1</accession>
<evidence type="ECO:0000313" key="5">
    <source>
        <dbReference type="EMBL" id="KAK7745607.1"/>
    </source>
</evidence>
<evidence type="ECO:0000256" key="3">
    <source>
        <dbReference type="ARBA" id="ARBA00022691"/>
    </source>
</evidence>
<dbReference type="AlphaFoldDB" id="A0AAN9YJY1"/>
<protein>
    <recommendedName>
        <fullName evidence="4">O-methyltransferase C-terminal domain-containing protein</fullName>
    </recommendedName>
</protein>
<keyword evidence="2" id="KW-0808">Transferase</keyword>
<evidence type="ECO:0000259" key="4">
    <source>
        <dbReference type="Pfam" id="PF00891"/>
    </source>
</evidence>
<dbReference type="Pfam" id="PF00891">
    <property type="entry name" value="Methyltransf_2"/>
    <property type="match status" value="1"/>
</dbReference>
<dbReference type="Gene3D" id="3.40.50.150">
    <property type="entry name" value="Vaccinia Virus protein VP39"/>
    <property type="match status" value="1"/>
</dbReference>
<dbReference type="SUPFAM" id="SSF53335">
    <property type="entry name" value="S-adenosyl-L-methionine-dependent methyltransferases"/>
    <property type="match status" value="1"/>
</dbReference>
<sequence length="285" mass="32100">MTERMTARILRHAMTMRVFHEPEPGMVAHTSASKVLSHSPANDWLQSGTREMWPAATKVSAFTDHVFAKDNERAGQWARGMAIFSERPQFNLSYITDYYDWESLGDARVIDIGSQGAVSIALAKKFNNLQLTAQDIQKGRDDDDVPEELRDRVRFTAHDPFAPQPCVAADAYSLRWMFHNWSDKYCIQILQALIPALKSGAKVLVQETLMPEPGTVALWKEKNIRATDLNMAAAFNGQERTVAELRSLFTRADSGFTFQNVIKPEGSAFAILEFTWQGSTKKNPD</sequence>
<dbReference type="Proteomes" id="UP001320420">
    <property type="component" value="Unassembled WGS sequence"/>
</dbReference>
<organism evidence="5 6">
    <name type="scientific">Diatrype stigma</name>
    <dbReference type="NCBI Taxonomy" id="117547"/>
    <lineage>
        <taxon>Eukaryota</taxon>
        <taxon>Fungi</taxon>
        <taxon>Dikarya</taxon>
        <taxon>Ascomycota</taxon>
        <taxon>Pezizomycotina</taxon>
        <taxon>Sordariomycetes</taxon>
        <taxon>Xylariomycetidae</taxon>
        <taxon>Xylariales</taxon>
        <taxon>Diatrypaceae</taxon>
        <taxon>Diatrype</taxon>
    </lineage>
</organism>
<proteinExistence type="predicted"/>
<keyword evidence="6" id="KW-1185">Reference proteome</keyword>
<dbReference type="GO" id="GO:0032259">
    <property type="term" value="P:methylation"/>
    <property type="evidence" value="ECO:0007669"/>
    <property type="project" value="UniProtKB-KW"/>
</dbReference>
<evidence type="ECO:0000256" key="2">
    <source>
        <dbReference type="ARBA" id="ARBA00022679"/>
    </source>
</evidence>
<dbReference type="InterPro" id="IPR029063">
    <property type="entry name" value="SAM-dependent_MTases_sf"/>
</dbReference>
<keyword evidence="1" id="KW-0489">Methyltransferase</keyword>